<dbReference type="PROSITE" id="PS50850">
    <property type="entry name" value="MFS"/>
    <property type="match status" value="1"/>
</dbReference>
<gene>
    <name evidence="8" type="ORF">C5L14_25390</name>
</gene>
<dbReference type="RefSeq" id="WP_105864855.1">
    <property type="nucleotide sequence ID" value="NZ_PUEJ01000011.1"/>
</dbReference>
<dbReference type="SUPFAM" id="SSF103473">
    <property type="entry name" value="MFS general substrate transporter"/>
    <property type="match status" value="1"/>
</dbReference>
<sequence length="401" mass="41633">MSFLRLWSGNTACGIATWALPFVLGFAVSQDILSAIDLGLFLALRSLGFLAAVPIGGVMADRIGSRRIILASSLIAACGALLICIGLAWDGQAASLLIGAGVLLSGIGQGASRPVYQSIVPRVVPVADLQTANAALSLSVRGTILVGPAAATLIATAFGVTAAFLAIGVLWTISALLPPWPAEPRKQAGPSTPHAAYMRLFAEDFIEGYREARRHPWFFAALAALCAVVATGYSVTNVLVPVISADLFDDATLLACSVTAYMSGALVGAVVVSSWNPAKRGWWALAGLGSYALVPLSLLAAETFWIPMAAYALAGFGMELFNVIWFTAIQDGIAREKLARVSSLDFIVSYGLAPLGLSAIAPLSAFIGITPILVATAVICMLAAILASVAPTAAEFRLKRT</sequence>
<feature type="transmembrane region" description="Helical" evidence="6">
    <location>
        <begin position="149"/>
        <end position="177"/>
    </location>
</feature>
<dbReference type="Gene3D" id="1.20.1250.20">
    <property type="entry name" value="MFS general substrate transporter like domains"/>
    <property type="match status" value="1"/>
</dbReference>
<dbReference type="EMBL" id="PUEJ01000011">
    <property type="protein sequence ID" value="PRH84865.1"/>
    <property type="molecule type" value="Genomic_DNA"/>
</dbReference>
<dbReference type="GO" id="GO:0022857">
    <property type="term" value="F:transmembrane transporter activity"/>
    <property type="evidence" value="ECO:0007669"/>
    <property type="project" value="InterPro"/>
</dbReference>
<name>A0A2S9Q696_9HYPH</name>
<dbReference type="OrthoDB" id="9809918at2"/>
<feature type="transmembrane region" description="Helical" evidence="6">
    <location>
        <begin position="366"/>
        <end position="390"/>
    </location>
</feature>
<keyword evidence="9" id="KW-1185">Reference proteome</keyword>
<evidence type="ECO:0000313" key="8">
    <source>
        <dbReference type="EMBL" id="PRH84865.1"/>
    </source>
</evidence>
<keyword evidence="3 6" id="KW-0812">Transmembrane</keyword>
<feature type="transmembrane region" description="Helical" evidence="6">
    <location>
        <begin position="341"/>
        <end position="360"/>
    </location>
</feature>
<feature type="transmembrane region" description="Helical" evidence="6">
    <location>
        <begin position="39"/>
        <end position="56"/>
    </location>
</feature>
<dbReference type="InterPro" id="IPR036259">
    <property type="entry name" value="MFS_trans_sf"/>
</dbReference>
<evidence type="ECO:0000313" key="9">
    <source>
        <dbReference type="Proteomes" id="UP000237682"/>
    </source>
</evidence>
<accession>A0A2S9Q696</accession>
<comment type="caution">
    <text evidence="8">The sequence shown here is derived from an EMBL/GenBank/DDBJ whole genome shotgun (WGS) entry which is preliminary data.</text>
</comment>
<evidence type="ECO:0000256" key="1">
    <source>
        <dbReference type="ARBA" id="ARBA00004651"/>
    </source>
</evidence>
<comment type="subcellular location">
    <subcellularLocation>
        <location evidence="1">Cell membrane</location>
        <topology evidence="1">Multi-pass membrane protein</topology>
    </subcellularLocation>
</comment>
<organism evidence="8 9">
    <name type="scientific">Labrys okinawensis</name>
    <dbReference type="NCBI Taxonomy" id="346911"/>
    <lineage>
        <taxon>Bacteria</taxon>
        <taxon>Pseudomonadati</taxon>
        <taxon>Pseudomonadota</taxon>
        <taxon>Alphaproteobacteria</taxon>
        <taxon>Hyphomicrobiales</taxon>
        <taxon>Xanthobacteraceae</taxon>
        <taxon>Labrys</taxon>
    </lineage>
</organism>
<dbReference type="PANTHER" id="PTHR23513">
    <property type="entry name" value="INTEGRAL MEMBRANE EFFLUX PROTEIN-RELATED"/>
    <property type="match status" value="1"/>
</dbReference>
<evidence type="ECO:0000256" key="6">
    <source>
        <dbReference type="SAM" id="Phobius"/>
    </source>
</evidence>
<feature type="domain" description="Major facilitator superfamily (MFS) profile" evidence="7">
    <location>
        <begin position="1"/>
        <end position="186"/>
    </location>
</feature>
<dbReference type="PANTHER" id="PTHR23513:SF11">
    <property type="entry name" value="STAPHYLOFERRIN A TRANSPORTER"/>
    <property type="match status" value="1"/>
</dbReference>
<dbReference type="InterPro" id="IPR020846">
    <property type="entry name" value="MFS_dom"/>
</dbReference>
<keyword evidence="5 6" id="KW-0472">Membrane</keyword>
<feature type="transmembrane region" description="Helical" evidence="6">
    <location>
        <begin position="252"/>
        <end position="275"/>
    </location>
</feature>
<dbReference type="Pfam" id="PF07690">
    <property type="entry name" value="MFS_1"/>
    <property type="match status" value="1"/>
</dbReference>
<proteinExistence type="predicted"/>
<reference evidence="8 9" key="1">
    <citation type="submission" date="2018-02" db="EMBL/GenBank/DDBJ databases">
        <title>Whole genome sequencing of endophytic bacterium.</title>
        <authorList>
            <person name="Eedara R."/>
            <person name="Podile A.R."/>
        </authorList>
    </citation>
    <scope>NUCLEOTIDE SEQUENCE [LARGE SCALE GENOMIC DNA]</scope>
    <source>
        <strain evidence="8 9">RP1T</strain>
    </source>
</reference>
<evidence type="ECO:0000256" key="3">
    <source>
        <dbReference type="ARBA" id="ARBA00022692"/>
    </source>
</evidence>
<feature type="transmembrane region" description="Helical" evidence="6">
    <location>
        <begin position="217"/>
        <end position="240"/>
    </location>
</feature>
<dbReference type="Proteomes" id="UP000237682">
    <property type="component" value="Unassembled WGS sequence"/>
</dbReference>
<dbReference type="CDD" id="cd06173">
    <property type="entry name" value="MFS_MefA_like"/>
    <property type="match status" value="1"/>
</dbReference>
<keyword evidence="4 6" id="KW-1133">Transmembrane helix</keyword>
<evidence type="ECO:0000256" key="5">
    <source>
        <dbReference type="ARBA" id="ARBA00023136"/>
    </source>
</evidence>
<feature type="transmembrane region" description="Helical" evidence="6">
    <location>
        <begin position="282"/>
        <end position="300"/>
    </location>
</feature>
<feature type="transmembrane region" description="Helical" evidence="6">
    <location>
        <begin position="68"/>
        <end position="89"/>
    </location>
</feature>
<dbReference type="AlphaFoldDB" id="A0A2S9Q696"/>
<protein>
    <submittedName>
        <fullName evidence="8">MFS transporter</fullName>
    </submittedName>
</protein>
<evidence type="ECO:0000256" key="4">
    <source>
        <dbReference type="ARBA" id="ARBA00022989"/>
    </source>
</evidence>
<evidence type="ECO:0000259" key="7">
    <source>
        <dbReference type="PROSITE" id="PS50850"/>
    </source>
</evidence>
<feature type="transmembrane region" description="Helical" evidence="6">
    <location>
        <begin position="306"/>
        <end position="329"/>
    </location>
</feature>
<dbReference type="InterPro" id="IPR011701">
    <property type="entry name" value="MFS"/>
</dbReference>
<dbReference type="GO" id="GO:0005886">
    <property type="term" value="C:plasma membrane"/>
    <property type="evidence" value="ECO:0007669"/>
    <property type="project" value="UniProtKB-SubCell"/>
</dbReference>
<evidence type="ECO:0000256" key="2">
    <source>
        <dbReference type="ARBA" id="ARBA00022475"/>
    </source>
</evidence>
<keyword evidence="2" id="KW-1003">Cell membrane</keyword>